<name>A0A8D8TJ98_9HEMI</name>
<dbReference type="Gene3D" id="1.10.10.10">
    <property type="entry name" value="Winged helix-like DNA-binding domain superfamily/Winged helix DNA-binding domain"/>
    <property type="match status" value="1"/>
</dbReference>
<organism evidence="1">
    <name type="scientific">Cacopsylla melanoneura</name>
    <dbReference type="NCBI Taxonomy" id="428564"/>
    <lineage>
        <taxon>Eukaryota</taxon>
        <taxon>Metazoa</taxon>
        <taxon>Ecdysozoa</taxon>
        <taxon>Arthropoda</taxon>
        <taxon>Hexapoda</taxon>
        <taxon>Insecta</taxon>
        <taxon>Pterygota</taxon>
        <taxon>Neoptera</taxon>
        <taxon>Paraneoptera</taxon>
        <taxon>Hemiptera</taxon>
        <taxon>Sternorrhyncha</taxon>
        <taxon>Psylloidea</taxon>
        <taxon>Psyllidae</taxon>
        <taxon>Psyllinae</taxon>
        <taxon>Cacopsylla</taxon>
    </lineage>
</organism>
<protein>
    <submittedName>
        <fullName evidence="1">Uncharacterized protein</fullName>
    </submittedName>
</protein>
<proteinExistence type="predicted"/>
<dbReference type="AlphaFoldDB" id="A0A8D8TJ98"/>
<sequence>MNTHQMVLVVTQRRGVARQHNLCAVTSHIRFKERSEESEFFSIVRRFMSPIESQETTSLSVGGPSYPPAKMELSLSFLPRTNSSSSDVTGQTLLSEYEIQLSRKLKISPNQFHNLKTVLLVELNTGQFNRNQNRSEQERGVINYILAKRWNIMTS</sequence>
<dbReference type="InterPro" id="IPR036388">
    <property type="entry name" value="WH-like_DNA-bd_sf"/>
</dbReference>
<reference evidence="1" key="1">
    <citation type="submission" date="2021-05" db="EMBL/GenBank/DDBJ databases">
        <authorList>
            <person name="Alioto T."/>
            <person name="Alioto T."/>
            <person name="Gomez Garrido J."/>
        </authorList>
    </citation>
    <scope>NUCLEOTIDE SEQUENCE</scope>
</reference>
<dbReference type="EMBL" id="HBUF01275984">
    <property type="protein sequence ID" value="CAG6686381.1"/>
    <property type="molecule type" value="Transcribed_RNA"/>
</dbReference>
<accession>A0A8D8TJ98</accession>
<evidence type="ECO:0000313" key="1">
    <source>
        <dbReference type="EMBL" id="CAG6686381.1"/>
    </source>
</evidence>